<dbReference type="InterPro" id="IPR000794">
    <property type="entry name" value="Beta-ketoacyl_synthase"/>
</dbReference>
<dbReference type="PROSITE" id="PS52004">
    <property type="entry name" value="KS3_2"/>
    <property type="match status" value="1"/>
</dbReference>
<comment type="similarity">
    <text evidence="1 3">Belongs to the thiolase-like superfamily. Beta-ketoacyl-ACP synthases family.</text>
</comment>
<dbReference type="SUPFAM" id="SSF53901">
    <property type="entry name" value="Thiolase-like"/>
    <property type="match status" value="2"/>
</dbReference>
<dbReference type="EMBL" id="FOGI01000004">
    <property type="protein sequence ID" value="SER55406.1"/>
    <property type="molecule type" value="Genomic_DNA"/>
</dbReference>
<evidence type="ECO:0000313" key="5">
    <source>
        <dbReference type="EMBL" id="SER55406.1"/>
    </source>
</evidence>
<evidence type="ECO:0000313" key="6">
    <source>
        <dbReference type="Proteomes" id="UP000199051"/>
    </source>
</evidence>
<gene>
    <name evidence="5" type="ORF">SAMN04487818_10483</name>
</gene>
<protein>
    <submittedName>
        <fullName evidence="5">3-oxoacyl-(Acyl-carrier-protein) synthase</fullName>
    </submittedName>
</protein>
<dbReference type="InterPro" id="IPR014031">
    <property type="entry name" value="Ketoacyl_synth_C"/>
</dbReference>
<dbReference type="GO" id="GO:0004315">
    <property type="term" value="F:3-oxoacyl-[acyl-carrier-protein] synthase activity"/>
    <property type="evidence" value="ECO:0007669"/>
    <property type="project" value="TreeGrafter"/>
</dbReference>
<organism evidence="5 6">
    <name type="scientific">Actinokineospora terrae</name>
    <dbReference type="NCBI Taxonomy" id="155974"/>
    <lineage>
        <taxon>Bacteria</taxon>
        <taxon>Bacillati</taxon>
        <taxon>Actinomycetota</taxon>
        <taxon>Actinomycetes</taxon>
        <taxon>Pseudonocardiales</taxon>
        <taxon>Pseudonocardiaceae</taxon>
        <taxon>Actinokineospora</taxon>
    </lineage>
</organism>
<dbReference type="InterPro" id="IPR014030">
    <property type="entry name" value="Ketoacyl_synth_N"/>
</dbReference>
<dbReference type="Pfam" id="PF00109">
    <property type="entry name" value="ketoacyl-synt"/>
    <property type="match status" value="1"/>
</dbReference>
<dbReference type="Proteomes" id="UP000199051">
    <property type="component" value="Unassembled WGS sequence"/>
</dbReference>
<dbReference type="RefSeq" id="WP_092777260.1">
    <property type="nucleotide sequence ID" value="NZ_FOGI01000004.1"/>
</dbReference>
<dbReference type="AlphaFoldDB" id="A0A1H9Q4A5"/>
<proteinExistence type="inferred from homology"/>
<evidence type="ECO:0000256" key="3">
    <source>
        <dbReference type="RuleBase" id="RU003694"/>
    </source>
</evidence>
<feature type="domain" description="Ketosynthase family 3 (KS3)" evidence="4">
    <location>
        <begin position="1"/>
        <end position="379"/>
    </location>
</feature>
<dbReference type="Gene3D" id="3.40.47.10">
    <property type="match status" value="1"/>
</dbReference>
<dbReference type="SMART" id="SM00825">
    <property type="entry name" value="PKS_KS"/>
    <property type="match status" value="1"/>
</dbReference>
<sequence length="380" mass="38420">MAEAHGAGRADVVVTGLAAVAGTGWDLAALGERTAVGDPAFTPVTRFDAGRYRTDLAAQLPGDPVLADELVAVLDQACAQAGLSVDERAVSPVLVAVHGDPAVARLPESDRTGPGAIASAIARRAGLGPAPRAYMTACVAASTAVADAATMITHGRAHRVVVAAGYLVEQDNFALFDAGRSLATDGHVRPFSAGRQGMLLGDGIAAVVLESAQEAARRGATPLAAIAGWGRAGDAFHITQPDPEGGGMTRAVTAALRKAGRTPADIGYINAHGTGTTQSDAAEAVALHRALGDEAARIPVSSSKSVHGHTLQAGGLLELAVTIHALRTGRLPVNAGYAGPDESLGLNLVLDTPLEREVDHALTLNSAFGGANTALVVARV</sequence>
<keyword evidence="2 3" id="KW-0808">Transferase</keyword>
<evidence type="ECO:0000256" key="1">
    <source>
        <dbReference type="ARBA" id="ARBA00008467"/>
    </source>
</evidence>
<dbReference type="PANTHER" id="PTHR11712">
    <property type="entry name" value="POLYKETIDE SYNTHASE-RELATED"/>
    <property type="match status" value="1"/>
</dbReference>
<dbReference type="PANTHER" id="PTHR11712:SF336">
    <property type="entry name" value="3-OXOACYL-[ACYL-CARRIER-PROTEIN] SYNTHASE, MITOCHONDRIAL"/>
    <property type="match status" value="1"/>
</dbReference>
<dbReference type="STRING" id="155974.SAMN04487818_10483"/>
<dbReference type="Pfam" id="PF02801">
    <property type="entry name" value="Ketoacyl-synt_C"/>
    <property type="match status" value="1"/>
</dbReference>
<evidence type="ECO:0000256" key="2">
    <source>
        <dbReference type="ARBA" id="ARBA00022679"/>
    </source>
</evidence>
<keyword evidence="6" id="KW-1185">Reference proteome</keyword>
<dbReference type="GO" id="GO:0006633">
    <property type="term" value="P:fatty acid biosynthetic process"/>
    <property type="evidence" value="ECO:0007669"/>
    <property type="project" value="TreeGrafter"/>
</dbReference>
<dbReference type="InterPro" id="IPR020841">
    <property type="entry name" value="PKS_Beta-ketoAc_synthase_dom"/>
</dbReference>
<reference evidence="6" key="1">
    <citation type="submission" date="2016-10" db="EMBL/GenBank/DDBJ databases">
        <authorList>
            <person name="Varghese N."/>
            <person name="Submissions S."/>
        </authorList>
    </citation>
    <scope>NUCLEOTIDE SEQUENCE [LARGE SCALE GENOMIC DNA]</scope>
    <source>
        <strain evidence="6">DSM 44260</strain>
    </source>
</reference>
<evidence type="ECO:0000259" key="4">
    <source>
        <dbReference type="PROSITE" id="PS52004"/>
    </source>
</evidence>
<dbReference type="InterPro" id="IPR016039">
    <property type="entry name" value="Thiolase-like"/>
</dbReference>
<accession>A0A1H9Q4A5</accession>
<name>A0A1H9Q4A5_9PSEU</name>